<dbReference type="AlphaFoldDB" id="A0A3Q9KA82"/>
<feature type="transmembrane region" description="Helical" evidence="7">
    <location>
        <begin position="321"/>
        <end position="339"/>
    </location>
</feature>
<keyword evidence="3 7" id="KW-0812">Transmembrane</keyword>
<evidence type="ECO:0000256" key="5">
    <source>
        <dbReference type="ARBA" id="ARBA00023136"/>
    </source>
</evidence>
<sequence>MDRGCTGGCRCGARRSRGHDRPSAAGRPAAVRPERAVMAVPSRPALGRPFWLLFGGEAASAFGTSASIIALPVVALQASGDVREAGLASTALSAGVLLARLPAGVFADRFDRRVLLLGGNLLGAAILGTLAWVQARDALSLPVLTLAALLLGMVGSALSPAENVAIRSFVHPDLLARALSLIQARTAATLIAGPAAGGALLATQPVWVFALDAATYLVAAVCMAALPSRAGPVGGGQPTLKAACEGVRFLWRSPFLRYAAVNAAVLNLVFNGLLIVVIASADGGAQAGLGIGAQTAAIGAGALGGSLIAAPAARRLPAARGIALSTGVVAVALVGFATVHDSGAAAFLLALASACGPVLTVLLATAQMRMTPAELQGRVHSGTGFLAQAISPLGPTLVAVSTHAFGLFPTVLGAALLVVLLALVGGAVTARHLHASPRPDTPRPTESAPTGLTPGEPTTPSQQRRAGTSRAGDQKPTVRNYR</sequence>
<keyword evidence="4 7" id="KW-1133">Transmembrane helix</keyword>
<feature type="transmembrane region" description="Helical" evidence="7">
    <location>
        <begin position="258"/>
        <end position="281"/>
    </location>
</feature>
<dbReference type="PANTHER" id="PTHR23513:SF6">
    <property type="entry name" value="MAJOR FACILITATOR SUPERFAMILY ASSOCIATED DOMAIN-CONTAINING PROTEIN"/>
    <property type="match status" value="1"/>
</dbReference>
<evidence type="ECO:0000256" key="3">
    <source>
        <dbReference type="ARBA" id="ARBA00022692"/>
    </source>
</evidence>
<feature type="transmembrane region" description="Helical" evidence="7">
    <location>
        <begin position="385"/>
        <end position="405"/>
    </location>
</feature>
<organism evidence="8 9">
    <name type="scientific">Streptomyces lydicus</name>
    <dbReference type="NCBI Taxonomy" id="47763"/>
    <lineage>
        <taxon>Bacteria</taxon>
        <taxon>Bacillati</taxon>
        <taxon>Actinomycetota</taxon>
        <taxon>Actinomycetes</taxon>
        <taxon>Kitasatosporales</taxon>
        <taxon>Streptomycetaceae</taxon>
        <taxon>Streptomyces</taxon>
    </lineage>
</organism>
<protein>
    <recommendedName>
        <fullName evidence="10">MFS transporter</fullName>
    </recommendedName>
</protein>
<feature type="transmembrane region" description="Helical" evidence="7">
    <location>
        <begin position="411"/>
        <end position="430"/>
    </location>
</feature>
<keyword evidence="2" id="KW-1003">Cell membrane</keyword>
<dbReference type="GO" id="GO:0005886">
    <property type="term" value="C:plasma membrane"/>
    <property type="evidence" value="ECO:0007669"/>
    <property type="project" value="UniProtKB-SubCell"/>
</dbReference>
<proteinExistence type="predicted"/>
<dbReference type="Pfam" id="PF07690">
    <property type="entry name" value="MFS_1"/>
    <property type="match status" value="1"/>
</dbReference>
<dbReference type="InterPro" id="IPR011701">
    <property type="entry name" value="MFS"/>
</dbReference>
<feature type="transmembrane region" description="Helical" evidence="7">
    <location>
        <begin position="139"/>
        <end position="158"/>
    </location>
</feature>
<dbReference type="SUPFAM" id="SSF103473">
    <property type="entry name" value="MFS general substrate transporter"/>
    <property type="match status" value="1"/>
</dbReference>
<dbReference type="EMBL" id="CP029042">
    <property type="protein sequence ID" value="AZS72390.1"/>
    <property type="molecule type" value="Genomic_DNA"/>
</dbReference>
<dbReference type="Gene3D" id="1.20.1250.20">
    <property type="entry name" value="MFS general substrate transporter like domains"/>
    <property type="match status" value="1"/>
</dbReference>
<comment type="subcellular location">
    <subcellularLocation>
        <location evidence="1">Cell membrane</location>
        <topology evidence="1">Multi-pass membrane protein</topology>
    </subcellularLocation>
</comment>
<evidence type="ECO:0000313" key="9">
    <source>
        <dbReference type="Proteomes" id="UP000275579"/>
    </source>
</evidence>
<feature type="transmembrane region" description="Helical" evidence="7">
    <location>
        <begin position="87"/>
        <end position="107"/>
    </location>
</feature>
<name>A0A3Q9KA82_9ACTN</name>
<dbReference type="GO" id="GO:0022857">
    <property type="term" value="F:transmembrane transporter activity"/>
    <property type="evidence" value="ECO:0007669"/>
    <property type="project" value="InterPro"/>
</dbReference>
<keyword evidence="5 7" id="KW-0472">Membrane</keyword>
<feature type="transmembrane region" description="Helical" evidence="7">
    <location>
        <begin position="114"/>
        <end position="133"/>
    </location>
</feature>
<feature type="compositionally biased region" description="Low complexity" evidence="6">
    <location>
        <begin position="449"/>
        <end position="460"/>
    </location>
</feature>
<evidence type="ECO:0000256" key="1">
    <source>
        <dbReference type="ARBA" id="ARBA00004651"/>
    </source>
</evidence>
<evidence type="ECO:0000256" key="6">
    <source>
        <dbReference type="SAM" id="MobiDB-lite"/>
    </source>
</evidence>
<feature type="transmembrane region" description="Helical" evidence="7">
    <location>
        <begin position="345"/>
        <end position="364"/>
    </location>
</feature>
<dbReference type="Proteomes" id="UP000275579">
    <property type="component" value="Chromosome"/>
</dbReference>
<evidence type="ECO:0000313" key="8">
    <source>
        <dbReference type="EMBL" id="AZS72390.1"/>
    </source>
</evidence>
<feature type="transmembrane region" description="Helical" evidence="7">
    <location>
        <begin position="287"/>
        <end position="309"/>
    </location>
</feature>
<accession>A0A3Q9KA82</accession>
<dbReference type="PANTHER" id="PTHR23513">
    <property type="entry name" value="INTEGRAL MEMBRANE EFFLUX PROTEIN-RELATED"/>
    <property type="match status" value="1"/>
</dbReference>
<gene>
    <name evidence="8" type="ORF">DDE74_16720</name>
</gene>
<evidence type="ECO:0000256" key="7">
    <source>
        <dbReference type="SAM" id="Phobius"/>
    </source>
</evidence>
<feature type="transmembrane region" description="Helical" evidence="7">
    <location>
        <begin position="50"/>
        <end position="75"/>
    </location>
</feature>
<dbReference type="CDD" id="cd06173">
    <property type="entry name" value="MFS_MefA_like"/>
    <property type="match status" value="1"/>
</dbReference>
<dbReference type="InterPro" id="IPR036259">
    <property type="entry name" value="MFS_trans_sf"/>
</dbReference>
<reference evidence="8 9" key="1">
    <citation type="submission" date="2018-04" db="EMBL/GenBank/DDBJ databases">
        <title>Complete genome sequences of Streptomyces lydicus strain WYEC and characterization of antagonistic properties of biological control agents.</title>
        <authorList>
            <person name="Mariita R.M."/>
            <person name="Sello J.K."/>
        </authorList>
    </citation>
    <scope>NUCLEOTIDE SEQUENCE [LARGE SCALE GENOMIC DNA]</scope>
    <source>
        <strain evidence="8 9">WYEC 108</strain>
    </source>
</reference>
<evidence type="ECO:0000256" key="2">
    <source>
        <dbReference type="ARBA" id="ARBA00022475"/>
    </source>
</evidence>
<feature type="region of interest" description="Disordered" evidence="6">
    <location>
        <begin position="433"/>
        <end position="482"/>
    </location>
</feature>
<evidence type="ECO:0008006" key="10">
    <source>
        <dbReference type="Google" id="ProtNLM"/>
    </source>
</evidence>
<evidence type="ECO:0000256" key="4">
    <source>
        <dbReference type="ARBA" id="ARBA00022989"/>
    </source>
</evidence>